<dbReference type="AlphaFoldDB" id="A0A0L8BRG3"/>
<sequence length="145" mass="15698">MFLDASVIVAVLAGEEDAGYHLAKIEMSKTPIFYSSLAVFEAVISLARIIAISHNGDQAPTPPDIIELAQESVDQFLEAIDGQEMPISGSLHRAAIEAARNYGRFVGHPARLNFGDCFAYACAKSQHVPLLFEGDDFSRTDIDVA</sequence>
<protein>
    <submittedName>
        <fullName evidence="2">Twitching motility protein PilT</fullName>
    </submittedName>
</protein>
<dbReference type="Gene3D" id="3.40.50.1010">
    <property type="entry name" value="5'-nuclease"/>
    <property type="match status" value="1"/>
</dbReference>
<comment type="caution">
    <text evidence="2">The sequence shown here is derived from an EMBL/GenBank/DDBJ whole genome shotgun (WGS) entry which is preliminary data.</text>
</comment>
<feature type="domain" description="PIN" evidence="1">
    <location>
        <begin position="1"/>
        <end position="141"/>
    </location>
</feature>
<dbReference type="RefSeq" id="WP_053250072.1">
    <property type="nucleotide sequence ID" value="NZ_LGAP01000011.1"/>
</dbReference>
<proteinExistence type="predicted"/>
<evidence type="ECO:0000313" key="2">
    <source>
        <dbReference type="EMBL" id="KOF17312.1"/>
    </source>
</evidence>
<dbReference type="Proteomes" id="UP000037425">
    <property type="component" value="Unassembled WGS sequence"/>
</dbReference>
<dbReference type="EMBL" id="LGAP01000011">
    <property type="protein sequence ID" value="KOF17312.1"/>
    <property type="molecule type" value="Genomic_DNA"/>
</dbReference>
<dbReference type="Pfam" id="PF01850">
    <property type="entry name" value="PIN"/>
    <property type="match status" value="1"/>
</dbReference>
<dbReference type="PATRIC" id="fig|106592.7.peg.1256"/>
<dbReference type="InterPro" id="IPR002716">
    <property type="entry name" value="PIN_dom"/>
</dbReference>
<dbReference type="InterPro" id="IPR029060">
    <property type="entry name" value="PIN-like_dom_sf"/>
</dbReference>
<name>A0A0L8BRG3_ENSAD</name>
<organism evidence="2 3">
    <name type="scientific">Ensifer adhaerens</name>
    <name type="common">Sinorhizobium morelense</name>
    <dbReference type="NCBI Taxonomy" id="106592"/>
    <lineage>
        <taxon>Bacteria</taxon>
        <taxon>Pseudomonadati</taxon>
        <taxon>Pseudomonadota</taxon>
        <taxon>Alphaproteobacteria</taxon>
        <taxon>Hyphomicrobiales</taxon>
        <taxon>Rhizobiaceae</taxon>
        <taxon>Sinorhizobium/Ensifer group</taxon>
        <taxon>Ensifer</taxon>
    </lineage>
</organism>
<dbReference type="OrthoDB" id="32625at2"/>
<evidence type="ECO:0000313" key="3">
    <source>
        <dbReference type="Proteomes" id="UP000037425"/>
    </source>
</evidence>
<reference evidence="3" key="1">
    <citation type="submission" date="2015-07" db="EMBL/GenBank/DDBJ databases">
        <title>Whole genome sequence of an Ensifer adhaerens strain isolated from a cave pool in the Wind Cave National Park.</title>
        <authorList>
            <person name="Eng W.W.H."/>
            <person name="Gan H.M."/>
            <person name="Barton H.A."/>
            <person name="Savka M.A."/>
        </authorList>
    </citation>
    <scope>NUCLEOTIDE SEQUENCE [LARGE SCALE GENOMIC DNA]</scope>
    <source>
        <strain evidence="3">SD006</strain>
    </source>
</reference>
<accession>A0A0L8BRG3</accession>
<dbReference type="SUPFAM" id="SSF88723">
    <property type="entry name" value="PIN domain-like"/>
    <property type="match status" value="1"/>
</dbReference>
<dbReference type="CDD" id="cd09871">
    <property type="entry name" value="PIN_MtVapC28-VapC30-like"/>
    <property type="match status" value="1"/>
</dbReference>
<evidence type="ECO:0000259" key="1">
    <source>
        <dbReference type="Pfam" id="PF01850"/>
    </source>
</evidence>
<gene>
    <name evidence="2" type="ORF">AC244_17380</name>
</gene>